<evidence type="ECO:0000313" key="5">
    <source>
        <dbReference type="EMBL" id="VFT97943.1"/>
    </source>
</evidence>
<keyword evidence="2" id="KW-0812">Transmembrane</keyword>
<dbReference type="EMBL" id="CAADRA010006991">
    <property type="protein sequence ID" value="VFT97943.1"/>
    <property type="molecule type" value="Genomic_DNA"/>
</dbReference>
<dbReference type="Pfam" id="PF00595">
    <property type="entry name" value="PDZ"/>
    <property type="match status" value="1"/>
</dbReference>
<organism evidence="5 6">
    <name type="scientific">Aphanomyces stellatus</name>
    <dbReference type="NCBI Taxonomy" id="120398"/>
    <lineage>
        <taxon>Eukaryota</taxon>
        <taxon>Sar</taxon>
        <taxon>Stramenopiles</taxon>
        <taxon>Oomycota</taxon>
        <taxon>Saprolegniomycetes</taxon>
        <taxon>Saprolegniales</taxon>
        <taxon>Verrucalvaceae</taxon>
        <taxon>Aphanomyces</taxon>
    </lineage>
</organism>
<feature type="transmembrane region" description="Helical" evidence="2">
    <location>
        <begin position="409"/>
        <end position="437"/>
    </location>
</feature>
<keyword evidence="2" id="KW-0472">Membrane</keyword>
<gene>
    <name evidence="5" type="primary">Aste57867_21271</name>
    <name evidence="4" type="ORF">As57867_021202</name>
    <name evidence="5" type="ORF">ASTE57867_21271</name>
</gene>
<keyword evidence="2" id="KW-1133">Transmembrane helix</keyword>
<evidence type="ECO:0000259" key="3">
    <source>
        <dbReference type="SMART" id="SM00228"/>
    </source>
</evidence>
<keyword evidence="6" id="KW-1185">Reference proteome</keyword>
<feature type="domain" description="PDZ" evidence="3">
    <location>
        <begin position="199"/>
        <end position="270"/>
    </location>
</feature>
<proteinExistence type="predicted"/>
<protein>
    <submittedName>
        <fullName evidence="5">Aste57867_21271 protein</fullName>
    </submittedName>
</protein>
<evidence type="ECO:0000256" key="1">
    <source>
        <dbReference type="SAM" id="MobiDB-lite"/>
    </source>
</evidence>
<name>A0A485LID1_9STRA</name>
<dbReference type="Proteomes" id="UP000332933">
    <property type="component" value="Unassembled WGS sequence"/>
</dbReference>
<dbReference type="InterPro" id="IPR036034">
    <property type="entry name" value="PDZ_sf"/>
</dbReference>
<dbReference type="EMBL" id="VJMH01006965">
    <property type="protein sequence ID" value="KAF0686979.1"/>
    <property type="molecule type" value="Genomic_DNA"/>
</dbReference>
<evidence type="ECO:0000313" key="6">
    <source>
        <dbReference type="Proteomes" id="UP000332933"/>
    </source>
</evidence>
<evidence type="ECO:0000256" key="2">
    <source>
        <dbReference type="SAM" id="Phobius"/>
    </source>
</evidence>
<dbReference type="CDD" id="cd00136">
    <property type="entry name" value="PDZ_canonical"/>
    <property type="match status" value="1"/>
</dbReference>
<reference evidence="5 6" key="1">
    <citation type="submission" date="2019-03" db="EMBL/GenBank/DDBJ databases">
        <authorList>
            <person name="Gaulin E."/>
            <person name="Dumas B."/>
        </authorList>
    </citation>
    <scope>NUCLEOTIDE SEQUENCE [LARGE SCALE GENOMIC DNA]</scope>
    <source>
        <strain evidence="5">CBS 568.67</strain>
    </source>
</reference>
<dbReference type="Gene3D" id="2.30.42.10">
    <property type="match status" value="1"/>
</dbReference>
<dbReference type="SUPFAM" id="SSF50156">
    <property type="entry name" value="PDZ domain-like"/>
    <property type="match status" value="1"/>
</dbReference>
<feature type="region of interest" description="Disordered" evidence="1">
    <location>
        <begin position="25"/>
        <end position="63"/>
    </location>
</feature>
<evidence type="ECO:0000313" key="4">
    <source>
        <dbReference type="EMBL" id="KAF0686979.1"/>
    </source>
</evidence>
<accession>A0A485LID1</accession>
<feature type="domain" description="PDZ" evidence="3">
    <location>
        <begin position="294"/>
        <end position="362"/>
    </location>
</feature>
<dbReference type="InterPro" id="IPR001478">
    <property type="entry name" value="PDZ"/>
</dbReference>
<sequence length="438" mass="47777">MAQLRRALEQHDASTRIQLAFRKKRAERRRSLERLQADSTCTDLEEPETEVHSDAGDASDDDDDQGHLVLAKAVANYTLTWTDGVLGLSFDVSFSTPVVRRVHASLSAVDGIDRVAKGDRLLAIGGHTLLPADNLANLLERMAPPVALTLAPWNGAVPTFSNDAVVTIGLAKNCRPRTASILTPDAFEVLVEETGVAFAWSPFKTRDAMVPMVHSVDGNADANPGLARLHASDVLVQIGPIATASLTYDEALRKLKDAPRPVVLRFQVGTREPHAWANHVVVCWSEGALGAEWRWDGVFCQGLEIQRMHAHGLVAQQKGLQVGDILLQINHQDTAEMGLDAALKMLTQHHPTPLQLTFQQTPAWKRVVKVVARVVLSALSDILAALAGVVDVFSDFADVGLLLQVAQGILVFCAIYYLDVVLDCVVVWPAQIVFHFLF</sequence>
<feature type="transmembrane region" description="Helical" evidence="2">
    <location>
        <begin position="370"/>
        <end position="389"/>
    </location>
</feature>
<feature type="domain" description="PDZ" evidence="3">
    <location>
        <begin position="84"/>
        <end position="154"/>
    </location>
</feature>
<dbReference type="AlphaFoldDB" id="A0A485LID1"/>
<dbReference type="SMART" id="SM00228">
    <property type="entry name" value="PDZ"/>
    <property type="match status" value="3"/>
</dbReference>
<reference evidence="4" key="2">
    <citation type="submission" date="2019-06" db="EMBL/GenBank/DDBJ databases">
        <title>Genomics analysis of Aphanomyces spp. identifies a new class of oomycete effector associated with host adaptation.</title>
        <authorList>
            <person name="Gaulin E."/>
        </authorList>
    </citation>
    <scope>NUCLEOTIDE SEQUENCE</scope>
    <source>
        <strain evidence="4">CBS 578.67</strain>
    </source>
</reference>